<evidence type="ECO:0000313" key="2">
    <source>
        <dbReference type="EMBL" id="HGB24455.1"/>
    </source>
</evidence>
<sequence>MITFGRPEALLLLILGAVPVVLHRRASARRAAALRALGGQAAKARVEEPRLARHPAAPRPSRC</sequence>
<proteinExistence type="predicted"/>
<feature type="region of interest" description="Disordered" evidence="1">
    <location>
        <begin position="39"/>
        <end position="63"/>
    </location>
</feature>
<accession>A0A7C3SMA5</accession>
<name>A0A7C3SMA5_THEPE</name>
<dbReference type="EMBL" id="DTIB01000002">
    <property type="protein sequence ID" value="HGB24455.1"/>
    <property type="molecule type" value="Genomic_DNA"/>
</dbReference>
<comment type="caution">
    <text evidence="2">The sequence shown here is derived from an EMBL/GenBank/DDBJ whole genome shotgun (WGS) entry which is preliminary data.</text>
</comment>
<organism evidence="2">
    <name type="scientific">Thermofilum pendens</name>
    <dbReference type="NCBI Taxonomy" id="2269"/>
    <lineage>
        <taxon>Archaea</taxon>
        <taxon>Thermoproteota</taxon>
        <taxon>Thermoprotei</taxon>
        <taxon>Thermofilales</taxon>
        <taxon>Thermofilaceae</taxon>
        <taxon>Thermofilum</taxon>
    </lineage>
</organism>
<protein>
    <submittedName>
        <fullName evidence="2">Uncharacterized protein</fullName>
    </submittedName>
</protein>
<reference evidence="2" key="1">
    <citation type="journal article" date="2020" name="mSystems">
        <title>Genome- and Community-Level Interaction Insights into Carbon Utilization and Element Cycling Functions of Hydrothermarchaeota in Hydrothermal Sediment.</title>
        <authorList>
            <person name="Zhou Z."/>
            <person name="Liu Y."/>
            <person name="Xu W."/>
            <person name="Pan J."/>
            <person name="Luo Z.H."/>
            <person name="Li M."/>
        </authorList>
    </citation>
    <scope>NUCLEOTIDE SEQUENCE [LARGE SCALE GENOMIC DNA]</scope>
    <source>
        <strain evidence="2">SpSt-8</strain>
    </source>
</reference>
<evidence type="ECO:0000256" key="1">
    <source>
        <dbReference type="SAM" id="MobiDB-lite"/>
    </source>
</evidence>
<gene>
    <name evidence="2" type="ORF">ENV88_00025</name>
</gene>
<dbReference type="AlphaFoldDB" id="A0A7C3SMA5"/>